<dbReference type="EMBL" id="VWAW01000008">
    <property type="protein sequence ID" value="KAA5173757.1"/>
    <property type="molecule type" value="Genomic_DNA"/>
</dbReference>
<protein>
    <submittedName>
        <fullName evidence="1">Uncharacterized protein</fullName>
    </submittedName>
</protein>
<sequence length="316" mass="35901">MGKYKITAGQNIYDIAMHLYGSIEGIVDLLINNPGLSLDDNLKSDDELEYTDGFTINPDIVAYNKLYNLLPANGERNVYPKEPSGQRFMELYQDNKQTAASLLLDGSGTLEIDWGDNTDIEVLVLTDEARELQHYFNDRIASDRRISLYGDVRFRMLDISRSHASQVYLLRPLDIEKFTSEKMGLDISFLSLSENTYELSLPGLQTDSLQSLLSLKKLMRLDLRGAKMKPSVLDAYLKALVTQHYGRRNLTAYFSTIPAGMYRKPEKDSEGIYKISSGMEAIWMLTHEPAWNEGGAWTFIINQTIYTYEPDDTGNL</sequence>
<evidence type="ECO:0000313" key="1">
    <source>
        <dbReference type="EMBL" id="KAA5173757.1"/>
    </source>
</evidence>
<comment type="caution">
    <text evidence="1">The sequence shown here is derived from an EMBL/GenBank/DDBJ whole genome shotgun (WGS) entry which is preliminary data.</text>
</comment>
<organism evidence="1 2">
    <name type="scientific">Bacteroides fragilis</name>
    <dbReference type="NCBI Taxonomy" id="817"/>
    <lineage>
        <taxon>Bacteria</taxon>
        <taxon>Pseudomonadati</taxon>
        <taxon>Bacteroidota</taxon>
        <taxon>Bacteroidia</taxon>
        <taxon>Bacteroidales</taxon>
        <taxon>Bacteroidaceae</taxon>
        <taxon>Bacteroides</taxon>
    </lineage>
</organism>
<proteinExistence type="predicted"/>
<reference evidence="1 2" key="1">
    <citation type="journal article" date="2019" name="Nat. Med.">
        <title>A library of human gut bacterial isolates paired with longitudinal multiomics data enables mechanistic microbiome research.</title>
        <authorList>
            <person name="Poyet M."/>
            <person name="Groussin M."/>
            <person name="Gibbons S.M."/>
            <person name="Avila-Pacheco J."/>
            <person name="Jiang X."/>
            <person name="Kearney S.M."/>
            <person name="Perrotta A.R."/>
            <person name="Berdy B."/>
            <person name="Zhao S."/>
            <person name="Lieberman T.D."/>
            <person name="Swanson P.K."/>
            <person name="Smith M."/>
            <person name="Roesemann S."/>
            <person name="Alexander J.E."/>
            <person name="Rich S.A."/>
            <person name="Livny J."/>
            <person name="Vlamakis H."/>
            <person name="Clish C."/>
            <person name="Bullock K."/>
            <person name="Deik A."/>
            <person name="Scott J."/>
            <person name="Pierce K.A."/>
            <person name="Xavier R.J."/>
            <person name="Alm E.J."/>
        </authorList>
    </citation>
    <scope>NUCLEOTIDE SEQUENCE [LARGE SCALE GENOMIC DNA]</scope>
    <source>
        <strain evidence="1 2">BIOML-A7</strain>
    </source>
</reference>
<accession>A0A642KPM4</accession>
<dbReference type="AlphaFoldDB" id="A0A642KPM4"/>
<dbReference type="Proteomes" id="UP000436803">
    <property type="component" value="Unassembled WGS sequence"/>
</dbReference>
<evidence type="ECO:0000313" key="2">
    <source>
        <dbReference type="Proteomes" id="UP000436803"/>
    </source>
</evidence>
<gene>
    <name evidence="1" type="ORF">F2Z29_11175</name>
</gene>
<name>A0A642KPM4_BACFG</name>